<dbReference type="AlphaFoldDB" id="A0AAD9BIW4"/>
<keyword evidence="2" id="KW-1185">Reference proteome</keyword>
<reference evidence="1" key="1">
    <citation type="submission" date="2023-04" db="EMBL/GenBank/DDBJ databases">
        <title>Chromosome-level genome of Chaenocephalus aceratus.</title>
        <authorList>
            <person name="Park H."/>
        </authorList>
    </citation>
    <scope>NUCLEOTIDE SEQUENCE</scope>
    <source>
        <strain evidence="1">DE</strain>
        <tissue evidence="1">Muscle</tissue>
    </source>
</reference>
<organism evidence="1 2">
    <name type="scientific">Dissostichus eleginoides</name>
    <name type="common">Patagonian toothfish</name>
    <name type="synonym">Dissostichus amissus</name>
    <dbReference type="NCBI Taxonomy" id="100907"/>
    <lineage>
        <taxon>Eukaryota</taxon>
        <taxon>Metazoa</taxon>
        <taxon>Chordata</taxon>
        <taxon>Craniata</taxon>
        <taxon>Vertebrata</taxon>
        <taxon>Euteleostomi</taxon>
        <taxon>Actinopterygii</taxon>
        <taxon>Neopterygii</taxon>
        <taxon>Teleostei</taxon>
        <taxon>Neoteleostei</taxon>
        <taxon>Acanthomorphata</taxon>
        <taxon>Eupercaria</taxon>
        <taxon>Perciformes</taxon>
        <taxon>Notothenioidei</taxon>
        <taxon>Nototheniidae</taxon>
        <taxon>Dissostichus</taxon>
    </lineage>
</organism>
<accession>A0AAD9BIW4</accession>
<evidence type="ECO:0000313" key="1">
    <source>
        <dbReference type="EMBL" id="KAK1884680.1"/>
    </source>
</evidence>
<gene>
    <name evidence="1" type="ORF">KUDE01_030878</name>
</gene>
<sequence length="111" mass="12516">MAVDSITTTTILSKNDNFSYHSTHLNIRSHLHACVLVSEPCGTSIRATLSPPRNRYKVMISLKGRLHNSWKLLKKLLKKLTTRQVSVLIRFTTSPSVAPAKLLPLNRRDLP</sequence>
<dbReference type="Proteomes" id="UP001228049">
    <property type="component" value="Unassembled WGS sequence"/>
</dbReference>
<dbReference type="EMBL" id="JASDAP010000021">
    <property type="protein sequence ID" value="KAK1884680.1"/>
    <property type="molecule type" value="Genomic_DNA"/>
</dbReference>
<evidence type="ECO:0000313" key="2">
    <source>
        <dbReference type="Proteomes" id="UP001228049"/>
    </source>
</evidence>
<name>A0AAD9BIW4_DISEL</name>
<proteinExistence type="predicted"/>
<comment type="caution">
    <text evidence="1">The sequence shown here is derived from an EMBL/GenBank/DDBJ whole genome shotgun (WGS) entry which is preliminary data.</text>
</comment>
<protein>
    <submittedName>
        <fullName evidence="1">Notoamide biosynthesis cluster protein O</fullName>
    </submittedName>
</protein>